<gene>
    <name evidence="1" type="ORF">LSALG_LOCUS7117</name>
</gene>
<name>A0AA35YC86_LACSI</name>
<sequence length="134" mass="15654">MWGFPWHWAKTMWEFPWHPVIDIHQELLLLRFSSKKDSASDLHSQPPPSLRSVRCSPFTIEDVIVGALTLLNFNGYSLNVGFTQGRRVSVTEFNRPAKKSSQERGKEGIWLKHIQRLTPCSYGTRWLLFWNILT</sequence>
<keyword evidence="2" id="KW-1185">Reference proteome</keyword>
<dbReference type="Proteomes" id="UP001177003">
    <property type="component" value="Chromosome 1"/>
</dbReference>
<protein>
    <submittedName>
        <fullName evidence="1">Uncharacterized protein</fullName>
    </submittedName>
</protein>
<organism evidence="1 2">
    <name type="scientific">Lactuca saligna</name>
    <name type="common">Willowleaf lettuce</name>
    <dbReference type="NCBI Taxonomy" id="75948"/>
    <lineage>
        <taxon>Eukaryota</taxon>
        <taxon>Viridiplantae</taxon>
        <taxon>Streptophyta</taxon>
        <taxon>Embryophyta</taxon>
        <taxon>Tracheophyta</taxon>
        <taxon>Spermatophyta</taxon>
        <taxon>Magnoliopsida</taxon>
        <taxon>eudicotyledons</taxon>
        <taxon>Gunneridae</taxon>
        <taxon>Pentapetalae</taxon>
        <taxon>asterids</taxon>
        <taxon>campanulids</taxon>
        <taxon>Asterales</taxon>
        <taxon>Asteraceae</taxon>
        <taxon>Cichorioideae</taxon>
        <taxon>Cichorieae</taxon>
        <taxon>Lactucinae</taxon>
        <taxon>Lactuca</taxon>
    </lineage>
</organism>
<dbReference type="AlphaFoldDB" id="A0AA35YC86"/>
<evidence type="ECO:0000313" key="2">
    <source>
        <dbReference type="Proteomes" id="UP001177003"/>
    </source>
</evidence>
<evidence type="ECO:0000313" key="1">
    <source>
        <dbReference type="EMBL" id="CAI9266568.1"/>
    </source>
</evidence>
<reference evidence="1" key="1">
    <citation type="submission" date="2023-04" db="EMBL/GenBank/DDBJ databases">
        <authorList>
            <person name="Vijverberg K."/>
            <person name="Xiong W."/>
            <person name="Schranz E."/>
        </authorList>
    </citation>
    <scope>NUCLEOTIDE SEQUENCE</scope>
</reference>
<dbReference type="EMBL" id="OX465077">
    <property type="protein sequence ID" value="CAI9266568.1"/>
    <property type="molecule type" value="Genomic_DNA"/>
</dbReference>
<proteinExistence type="predicted"/>
<accession>A0AA35YC86</accession>